<organism evidence="3 4">
    <name type="scientific">Ramlibacter lithotrophicus</name>
    <dbReference type="NCBI Taxonomy" id="2606681"/>
    <lineage>
        <taxon>Bacteria</taxon>
        <taxon>Pseudomonadati</taxon>
        <taxon>Pseudomonadota</taxon>
        <taxon>Betaproteobacteria</taxon>
        <taxon>Burkholderiales</taxon>
        <taxon>Comamonadaceae</taxon>
        <taxon>Ramlibacter</taxon>
    </lineage>
</organism>
<dbReference type="InterPro" id="IPR022002">
    <property type="entry name" value="ChsH2_Znr"/>
</dbReference>
<dbReference type="InterPro" id="IPR012340">
    <property type="entry name" value="NA-bd_OB-fold"/>
</dbReference>
<reference evidence="3 4" key="1">
    <citation type="journal article" date="2020" name="Nature">
        <title>Bacterial chemolithoautotrophy via manganese oxidation.</title>
        <authorList>
            <person name="Yu H."/>
            <person name="Leadbetter J.R."/>
        </authorList>
    </citation>
    <scope>NUCLEOTIDE SEQUENCE [LARGE SCALE GENOMIC DNA]</scope>
    <source>
        <strain evidence="3 4">RBP-1</strain>
    </source>
</reference>
<sequence length="141" mass="15852">MSKLDILKRDGKRAYPPRRSELTGRFWDALAEGRFTTTRCDHCQKLTFPPKSFCPHCWSKDVTWSDVPTSGTVYTKTTVHIAPAIFAHEAPYDLCIVDLDVGLRLATRLTSGDAEARVGDRVELVVLNYEDGPLFAARPVR</sequence>
<keyword evidence="4" id="KW-1185">Reference proteome</keyword>
<dbReference type="EMBL" id="VTOX01000013">
    <property type="protein sequence ID" value="NKE68874.1"/>
    <property type="molecule type" value="Genomic_DNA"/>
</dbReference>
<evidence type="ECO:0000259" key="2">
    <source>
        <dbReference type="Pfam" id="PF12172"/>
    </source>
</evidence>
<feature type="domain" description="ChsH2 C-terminal OB-fold" evidence="1">
    <location>
        <begin position="64"/>
        <end position="126"/>
    </location>
</feature>
<feature type="domain" description="ChsH2 rubredoxin-like zinc ribbon" evidence="2">
    <location>
        <begin position="27"/>
        <end position="62"/>
    </location>
</feature>
<dbReference type="AlphaFoldDB" id="A0A7X6I914"/>
<dbReference type="GO" id="GO:0003677">
    <property type="term" value="F:DNA binding"/>
    <property type="evidence" value="ECO:0007669"/>
    <property type="project" value="UniProtKB-KW"/>
</dbReference>
<evidence type="ECO:0000313" key="3">
    <source>
        <dbReference type="EMBL" id="NKE68874.1"/>
    </source>
</evidence>
<gene>
    <name evidence="3" type="ORF">RAMLITH_23925</name>
</gene>
<accession>A0A7X6I914</accession>
<protein>
    <submittedName>
        <fullName evidence="3">DNA-binding protein</fullName>
    </submittedName>
</protein>
<evidence type="ECO:0000313" key="4">
    <source>
        <dbReference type="Proteomes" id="UP000521868"/>
    </source>
</evidence>
<dbReference type="SUPFAM" id="SSF50249">
    <property type="entry name" value="Nucleic acid-binding proteins"/>
    <property type="match status" value="1"/>
</dbReference>
<dbReference type="PANTHER" id="PTHR34075">
    <property type="entry name" value="BLR3430 PROTEIN"/>
    <property type="match status" value="1"/>
</dbReference>
<keyword evidence="3" id="KW-0238">DNA-binding</keyword>
<dbReference type="Pfam" id="PF01796">
    <property type="entry name" value="OB_ChsH2_C"/>
    <property type="match status" value="1"/>
</dbReference>
<dbReference type="RefSeq" id="WP_168110011.1">
    <property type="nucleotide sequence ID" value="NZ_VTOX01000013.1"/>
</dbReference>
<dbReference type="Gene3D" id="6.10.30.10">
    <property type="match status" value="1"/>
</dbReference>
<dbReference type="Proteomes" id="UP000521868">
    <property type="component" value="Unassembled WGS sequence"/>
</dbReference>
<proteinExistence type="predicted"/>
<comment type="caution">
    <text evidence="3">The sequence shown here is derived from an EMBL/GenBank/DDBJ whole genome shotgun (WGS) entry which is preliminary data.</text>
</comment>
<dbReference type="Pfam" id="PF12172">
    <property type="entry name" value="zf-ChsH2"/>
    <property type="match status" value="1"/>
</dbReference>
<name>A0A7X6I914_9BURK</name>
<dbReference type="InterPro" id="IPR052513">
    <property type="entry name" value="Thioester_dehydratase-like"/>
</dbReference>
<dbReference type="PANTHER" id="PTHR34075:SF5">
    <property type="entry name" value="BLR3430 PROTEIN"/>
    <property type="match status" value="1"/>
</dbReference>
<dbReference type="InterPro" id="IPR002878">
    <property type="entry name" value="ChsH2_C"/>
</dbReference>
<evidence type="ECO:0000259" key="1">
    <source>
        <dbReference type="Pfam" id="PF01796"/>
    </source>
</evidence>